<protein>
    <submittedName>
        <fullName evidence="1">Uncharacterized protein</fullName>
    </submittedName>
</protein>
<dbReference type="HOGENOM" id="CLU_3071486_0_0_1"/>
<reference evidence="1" key="2">
    <citation type="submission" date="2015-03" db="UniProtKB">
        <authorList>
            <consortium name="EnsemblPlants"/>
        </authorList>
    </citation>
    <scope>IDENTIFICATION</scope>
</reference>
<proteinExistence type="predicted"/>
<dbReference type="Gramene" id="Bo4g177610.1">
    <property type="protein sequence ID" value="Bo4g177610.1"/>
    <property type="gene ID" value="Bo4g177610"/>
</dbReference>
<keyword evidence="2" id="KW-1185">Reference proteome</keyword>
<accession>A0A0D3C3J0</accession>
<dbReference type="Proteomes" id="UP000032141">
    <property type="component" value="Chromosome C4"/>
</dbReference>
<organism evidence="1 2">
    <name type="scientific">Brassica oleracea var. oleracea</name>
    <dbReference type="NCBI Taxonomy" id="109376"/>
    <lineage>
        <taxon>Eukaryota</taxon>
        <taxon>Viridiplantae</taxon>
        <taxon>Streptophyta</taxon>
        <taxon>Embryophyta</taxon>
        <taxon>Tracheophyta</taxon>
        <taxon>Spermatophyta</taxon>
        <taxon>Magnoliopsida</taxon>
        <taxon>eudicotyledons</taxon>
        <taxon>Gunneridae</taxon>
        <taxon>Pentapetalae</taxon>
        <taxon>rosids</taxon>
        <taxon>malvids</taxon>
        <taxon>Brassicales</taxon>
        <taxon>Brassicaceae</taxon>
        <taxon>Brassiceae</taxon>
        <taxon>Brassica</taxon>
    </lineage>
</organism>
<sequence length="53" mass="6113">MASLSGSFVSTATVSITWSCSEEKRRDGIVAEEETKLSFHGNHKERRWKRLSW</sequence>
<name>A0A0D3C3J0_BRAOL</name>
<reference evidence="1 2" key="1">
    <citation type="journal article" date="2014" name="Genome Biol.">
        <title>Transcriptome and methylome profiling reveals relics of genome dominance in the mesopolyploid Brassica oleracea.</title>
        <authorList>
            <person name="Parkin I.A."/>
            <person name="Koh C."/>
            <person name="Tang H."/>
            <person name="Robinson S.J."/>
            <person name="Kagale S."/>
            <person name="Clarke W.E."/>
            <person name="Town C.D."/>
            <person name="Nixon J."/>
            <person name="Krishnakumar V."/>
            <person name="Bidwell S.L."/>
            <person name="Denoeud F."/>
            <person name="Belcram H."/>
            <person name="Links M.G."/>
            <person name="Just J."/>
            <person name="Clarke C."/>
            <person name="Bender T."/>
            <person name="Huebert T."/>
            <person name="Mason A.S."/>
            <person name="Pires J.C."/>
            <person name="Barker G."/>
            <person name="Moore J."/>
            <person name="Walley P.G."/>
            <person name="Manoli S."/>
            <person name="Batley J."/>
            <person name="Edwards D."/>
            <person name="Nelson M.N."/>
            <person name="Wang X."/>
            <person name="Paterson A.H."/>
            <person name="King G."/>
            <person name="Bancroft I."/>
            <person name="Chalhoub B."/>
            <person name="Sharpe A.G."/>
        </authorList>
    </citation>
    <scope>NUCLEOTIDE SEQUENCE</scope>
    <source>
        <strain evidence="1 2">cv. TO1000</strain>
    </source>
</reference>
<dbReference type="EnsemblPlants" id="Bo4g177610.1">
    <property type="protein sequence ID" value="Bo4g177610.1"/>
    <property type="gene ID" value="Bo4g177610"/>
</dbReference>
<evidence type="ECO:0000313" key="1">
    <source>
        <dbReference type="EnsemblPlants" id="Bo4g177610.1"/>
    </source>
</evidence>
<evidence type="ECO:0000313" key="2">
    <source>
        <dbReference type="Proteomes" id="UP000032141"/>
    </source>
</evidence>
<dbReference type="AlphaFoldDB" id="A0A0D3C3J0"/>